<gene>
    <name evidence="2" type="ORF">NEOLEDRAFT_1151514</name>
</gene>
<keyword evidence="3" id="KW-1185">Reference proteome</keyword>
<accession>A0A165NX05</accession>
<name>A0A165NX05_9AGAM</name>
<reference evidence="2 3" key="1">
    <citation type="journal article" date="2016" name="Mol. Biol. Evol.">
        <title>Comparative Genomics of Early-Diverging Mushroom-Forming Fungi Provides Insights into the Origins of Lignocellulose Decay Capabilities.</title>
        <authorList>
            <person name="Nagy L.G."/>
            <person name="Riley R."/>
            <person name="Tritt A."/>
            <person name="Adam C."/>
            <person name="Daum C."/>
            <person name="Floudas D."/>
            <person name="Sun H."/>
            <person name="Yadav J.S."/>
            <person name="Pangilinan J."/>
            <person name="Larsson K.H."/>
            <person name="Matsuura K."/>
            <person name="Barry K."/>
            <person name="Labutti K."/>
            <person name="Kuo R."/>
            <person name="Ohm R.A."/>
            <person name="Bhattacharya S.S."/>
            <person name="Shirouzu T."/>
            <person name="Yoshinaga Y."/>
            <person name="Martin F.M."/>
            <person name="Grigoriev I.V."/>
            <person name="Hibbett D.S."/>
        </authorList>
    </citation>
    <scope>NUCLEOTIDE SEQUENCE [LARGE SCALE GENOMIC DNA]</scope>
    <source>
        <strain evidence="2 3">HHB14362 ss-1</strain>
    </source>
</reference>
<evidence type="ECO:0000313" key="2">
    <source>
        <dbReference type="EMBL" id="KZT20225.1"/>
    </source>
</evidence>
<evidence type="ECO:0000313" key="3">
    <source>
        <dbReference type="Proteomes" id="UP000076761"/>
    </source>
</evidence>
<dbReference type="InParanoid" id="A0A165NX05"/>
<sequence length="356" mass="40791">MNEVATVKTRSKFAVMFSLSVVLKAENPAFRVCMDLLAHHNRIFNNMLYMPQSNTQDTPWIAVHSNPHRWNDYEDLQRRHIPSSRPSINYDAPMLKPRAISFLHGSAVFALSCRVCLTSKDQYELLSISEIPKTLSDVTQVLRTSCFYDDVSSSVLLVIVMAVTPTSTTYLLAMRGASYRNVESSIEEEQWIFFVHAHLQEDNGPSEVEGDDKSGEWHSHNARILDTSEYDIPPSDVRERGARKFSWLFSCRVRRLQAGSEDWPEVLILLEDYRLKCAAGFCAAYCRNLESNIEEARRIILVDVPNFFNLSELDVLREEMKINLQEENGSSEVKDEVFVEDDNSAEVEEDLGEYED</sequence>
<proteinExistence type="predicted"/>
<feature type="region of interest" description="Disordered" evidence="1">
    <location>
        <begin position="327"/>
        <end position="356"/>
    </location>
</feature>
<evidence type="ECO:0000256" key="1">
    <source>
        <dbReference type="SAM" id="MobiDB-lite"/>
    </source>
</evidence>
<feature type="compositionally biased region" description="Acidic residues" evidence="1">
    <location>
        <begin position="338"/>
        <end position="356"/>
    </location>
</feature>
<organism evidence="2 3">
    <name type="scientific">Neolentinus lepideus HHB14362 ss-1</name>
    <dbReference type="NCBI Taxonomy" id="1314782"/>
    <lineage>
        <taxon>Eukaryota</taxon>
        <taxon>Fungi</taxon>
        <taxon>Dikarya</taxon>
        <taxon>Basidiomycota</taxon>
        <taxon>Agaricomycotina</taxon>
        <taxon>Agaricomycetes</taxon>
        <taxon>Gloeophyllales</taxon>
        <taxon>Gloeophyllaceae</taxon>
        <taxon>Neolentinus</taxon>
    </lineage>
</organism>
<dbReference type="Proteomes" id="UP000076761">
    <property type="component" value="Unassembled WGS sequence"/>
</dbReference>
<dbReference type="AlphaFoldDB" id="A0A165NX05"/>
<protein>
    <submittedName>
        <fullName evidence="2">Uncharacterized protein</fullName>
    </submittedName>
</protein>
<dbReference type="EMBL" id="KV425624">
    <property type="protein sequence ID" value="KZT20225.1"/>
    <property type="molecule type" value="Genomic_DNA"/>
</dbReference>